<sequence>MDPKKSVGLMANVMKQKESFIQLLAMAGILCLSVKCLSHKHRIVELEEETRALDQKHVSLTRRMKRTKRELLREASLDSSGLFASRLRILFARRH</sequence>
<proteinExistence type="predicted"/>
<dbReference type="Proteomes" id="UP000188354">
    <property type="component" value="Chromosome LG13"/>
</dbReference>
<dbReference type="PANTHER" id="PTHR36316">
    <property type="entry name" value="OS06G0213900 PROTEIN"/>
    <property type="match status" value="1"/>
</dbReference>
<evidence type="ECO:0000313" key="1">
    <source>
        <dbReference type="EMBL" id="OIV99006.1"/>
    </source>
</evidence>
<dbReference type="Gramene" id="OIV99006">
    <property type="protein sequence ID" value="OIV99006"/>
    <property type="gene ID" value="TanjilG_29409"/>
</dbReference>
<dbReference type="STRING" id="3871.A0A1J7GEZ8"/>
<keyword evidence="2" id="KW-1185">Reference proteome</keyword>
<gene>
    <name evidence="1" type="ORF">TanjilG_29409</name>
</gene>
<dbReference type="PANTHER" id="PTHR36316:SF1">
    <property type="entry name" value="OS06G0213900 PROTEIN"/>
    <property type="match status" value="1"/>
</dbReference>
<evidence type="ECO:0000313" key="2">
    <source>
        <dbReference type="Proteomes" id="UP000188354"/>
    </source>
</evidence>
<dbReference type="AlphaFoldDB" id="A0A1J7GEZ8"/>
<organism evidence="1 2">
    <name type="scientific">Lupinus angustifolius</name>
    <name type="common">Narrow-leaved blue lupine</name>
    <dbReference type="NCBI Taxonomy" id="3871"/>
    <lineage>
        <taxon>Eukaryota</taxon>
        <taxon>Viridiplantae</taxon>
        <taxon>Streptophyta</taxon>
        <taxon>Embryophyta</taxon>
        <taxon>Tracheophyta</taxon>
        <taxon>Spermatophyta</taxon>
        <taxon>Magnoliopsida</taxon>
        <taxon>eudicotyledons</taxon>
        <taxon>Gunneridae</taxon>
        <taxon>Pentapetalae</taxon>
        <taxon>rosids</taxon>
        <taxon>fabids</taxon>
        <taxon>Fabales</taxon>
        <taxon>Fabaceae</taxon>
        <taxon>Papilionoideae</taxon>
        <taxon>50 kb inversion clade</taxon>
        <taxon>genistoids sensu lato</taxon>
        <taxon>core genistoids</taxon>
        <taxon>Genisteae</taxon>
        <taxon>Lupinus</taxon>
    </lineage>
</organism>
<dbReference type="EMBL" id="CM007373">
    <property type="protein sequence ID" value="OIV99006.1"/>
    <property type="molecule type" value="Genomic_DNA"/>
</dbReference>
<reference evidence="1 2" key="1">
    <citation type="journal article" date="2017" name="Plant Biotechnol. J.">
        <title>A comprehensive draft genome sequence for lupin (Lupinus angustifolius), an emerging health food: insights into plant-microbe interactions and legume evolution.</title>
        <authorList>
            <person name="Hane J.K."/>
            <person name="Ming Y."/>
            <person name="Kamphuis L.G."/>
            <person name="Nelson M.N."/>
            <person name="Garg G."/>
            <person name="Atkins C.A."/>
            <person name="Bayer P.E."/>
            <person name="Bravo A."/>
            <person name="Bringans S."/>
            <person name="Cannon S."/>
            <person name="Edwards D."/>
            <person name="Foley R."/>
            <person name="Gao L.L."/>
            <person name="Harrison M.J."/>
            <person name="Huang W."/>
            <person name="Hurgobin B."/>
            <person name="Li S."/>
            <person name="Liu C.W."/>
            <person name="McGrath A."/>
            <person name="Morahan G."/>
            <person name="Murray J."/>
            <person name="Weller J."/>
            <person name="Jian J."/>
            <person name="Singh K.B."/>
        </authorList>
    </citation>
    <scope>NUCLEOTIDE SEQUENCE [LARGE SCALE GENOMIC DNA]</scope>
    <source>
        <strain evidence="2">cv. Tanjil</strain>
        <tissue evidence="1">Whole plant</tissue>
    </source>
</reference>
<protein>
    <submittedName>
        <fullName evidence="1">Uncharacterized protein</fullName>
    </submittedName>
</protein>
<accession>A0A1J7GEZ8</accession>
<dbReference type="OMA" id="GQKYRLH"/>
<name>A0A1J7GEZ8_LUPAN</name>